<dbReference type="GeneID" id="123190198"/>
<dbReference type="OMA" id="NLSPHAM"/>
<keyword evidence="4 6" id="KW-0472">Membrane</keyword>
<feature type="transmembrane region" description="Helical" evidence="6">
    <location>
        <begin position="65"/>
        <end position="89"/>
    </location>
</feature>
<dbReference type="PANTHER" id="PTHR31792:SF3">
    <property type="entry name" value="VACUOLAR ATPASE ASSEMBLY INTEGRAL MEMBRANE PROTEIN VMA21"/>
    <property type="match status" value="1"/>
</dbReference>
<comment type="function">
    <text evidence="6">Required for the assembly of the V0 complex of the vacuolar ATPase (V-ATPase) in the endoplasmic reticulum.</text>
</comment>
<feature type="compositionally biased region" description="Basic and acidic residues" evidence="7">
    <location>
        <begin position="156"/>
        <end position="165"/>
    </location>
</feature>
<feature type="transmembrane region" description="Helical" evidence="6">
    <location>
        <begin position="101"/>
        <end position="122"/>
    </location>
</feature>
<dbReference type="RefSeq" id="XP_044458732.1">
    <property type="nucleotide sequence ID" value="XM_044602797.1"/>
</dbReference>
<dbReference type="GO" id="GO:0033116">
    <property type="term" value="C:endoplasmic reticulum-Golgi intermediate compartment membrane"/>
    <property type="evidence" value="ECO:0007669"/>
    <property type="project" value="UniProtKB-SubCell"/>
</dbReference>
<sequence>MHRPPPPPVASWLLLLPPFVFLCLQNQIAPSADPPPDRSKAAPCLLRGTRSAFPLGEAMSAVITKFAVTSMVMWMAPVAIMYGFIYQIFPGVGQLSPSAQTMASGFLAVISVNLVIGFYIYMAMKETPHQEPQPDPTFLANAKASINQPTSSQVSDDSHGKGKVE</sequence>
<dbReference type="EnsemblPlants" id="TraesCS2A02G424300.1">
    <property type="protein sequence ID" value="TraesCS2A02G424300.1"/>
    <property type="gene ID" value="TraesCS2A02G424300"/>
</dbReference>
<reference evidence="9" key="1">
    <citation type="submission" date="2018-08" db="EMBL/GenBank/DDBJ databases">
        <authorList>
            <person name="Rossello M."/>
        </authorList>
    </citation>
    <scope>NUCLEOTIDE SEQUENCE [LARGE SCALE GENOMIC DNA]</scope>
    <source>
        <strain evidence="9">cv. Chinese Spring</strain>
    </source>
</reference>
<comment type="subcellular location">
    <subcellularLocation>
        <location evidence="6">Endoplasmic reticulum membrane</location>
        <topology evidence="6">Multi-pass membrane protein</topology>
    </subcellularLocation>
    <subcellularLocation>
        <location evidence="6">Endoplasmic reticulum-Golgi intermediate compartment membrane</location>
        <topology evidence="6">Multi-pass membrane protein</topology>
    </subcellularLocation>
    <subcellularLocation>
        <location evidence="6">Cytoplasmic vesicle</location>
        <location evidence="6">COPII-coated vesicle membrane</location>
        <topology evidence="6">Multi-pass membrane protein</topology>
    </subcellularLocation>
</comment>
<gene>
    <name evidence="9" type="primary">LOC123190198</name>
</gene>
<dbReference type="Gramene" id="TraesROB_scaffold_080892_01G000200.1">
    <property type="protein sequence ID" value="TraesROB_scaffold_080892_01G000200.1"/>
    <property type="gene ID" value="TraesROB_scaffold_080892_01G000200"/>
</dbReference>
<keyword evidence="8" id="KW-0732">Signal</keyword>
<comment type="similarity">
    <text evidence="6">Belongs to the VMA21 family.</text>
</comment>
<evidence type="ECO:0000313" key="9">
    <source>
        <dbReference type="EnsemblPlants" id="TraesCS2A02G424300.1"/>
    </source>
</evidence>
<accession>A0A3B6B438</accession>
<feature type="chain" id="PRO_5043171483" description="Vacuolar ATPase assembly integral membrane protein VMA21 homolog" evidence="8">
    <location>
        <begin position="23"/>
        <end position="165"/>
    </location>
</feature>
<proteinExistence type="inferred from homology"/>
<evidence type="ECO:0000313" key="10">
    <source>
        <dbReference type="Proteomes" id="UP000019116"/>
    </source>
</evidence>
<evidence type="ECO:0000256" key="6">
    <source>
        <dbReference type="HAMAP-Rule" id="MF_03058"/>
    </source>
</evidence>
<dbReference type="Gramene" id="TraesRN2A0100996200.1">
    <property type="protein sequence ID" value="TraesRN2A0100996200.1"/>
    <property type="gene ID" value="TraesRN2A0100996200"/>
</dbReference>
<dbReference type="GO" id="GO:0070072">
    <property type="term" value="P:vacuolar proton-transporting V-type ATPase complex assembly"/>
    <property type="evidence" value="ECO:0000318"/>
    <property type="project" value="GO_Central"/>
</dbReference>
<dbReference type="PaxDb" id="4565-Traes_2AL_F037F31DB.1"/>
<feature type="compositionally biased region" description="Polar residues" evidence="7">
    <location>
        <begin position="144"/>
        <end position="155"/>
    </location>
</feature>
<dbReference type="HAMAP" id="MF_03058">
    <property type="entry name" value="VMA21"/>
    <property type="match status" value="1"/>
</dbReference>
<keyword evidence="2 6" id="KW-0256">Endoplasmic reticulum</keyword>
<dbReference type="AlphaFoldDB" id="A0A3B6B438"/>
<keyword evidence="5 6" id="KW-0968">Cytoplasmic vesicle</keyword>
<evidence type="ECO:0000256" key="7">
    <source>
        <dbReference type="SAM" id="MobiDB-lite"/>
    </source>
</evidence>
<keyword evidence="3 6" id="KW-1133">Transmembrane helix</keyword>
<evidence type="ECO:0000256" key="4">
    <source>
        <dbReference type="ARBA" id="ARBA00023136"/>
    </source>
</evidence>
<feature type="region of interest" description="Disordered" evidence="7">
    <location>
        <begin position="130"/>
        <end position="165"/>
    </location>
</feature>
<organism evidence="9">
    <name type="scientific">Triticum aestivum</name>
    <name type="common">Wheat</name>
    <dbReference type="NCBI Taxonomy" id="4565"/>
    <lineage>
        <taxon>Eukaryota</taxon>
        <taxon>Viridiplantae</taxon>
        <taxon>Streptophyta</taxon>
        <taxon>Embryophyta</taxon>
        <taxon>Tracheophyta</taxon>
        <taxon>Spermatophyta</taxon>
        <taxon>Magnoliopsida</taxon>
        <taxon>Liliopsida</taxon>
        <taxon>Poales</taxon>
        <taxon>Poaceae</taxon>
        <taxon>BOP clade</taxon>
        <taxon>Pooideae</taxon>
        <taxon>Triticodae</taxon>
        <taxon>Triticeae</taxon>
        <taxon>Triticinae</taxon>
        <taxon>Triticum</taxon>
    </lineage>
</organism>
<dbReference type="Pfam" id="PF09446">
    <property type="entry name" value="VMA21"/>
    <property type="match status" value="1"/>
</dbReference>
<dbReference type="GO" id="GO:0012507">
    <property type="term" value="C:ER to Golgi transport vesicle membrane"/>
    <property type="evidence" value="ECO:0007669"/>
    <property type="project" value="UniProtKB-SubCell"/>
</dbReference>
<keyword evidence="10" id="KW-1185">Reference proteome</keyword>
<feature type="signal peptide" evidence="8">
    <location>
        <begin position="1"/>
        <end position="22"/>
    </location>
</feature>
<dbReference type="PANTHER" id="PTHR31792">
    <property type="entry name" value="VACUOLAR ATPASE ASSEMBLY INTEGRAL MEMBRANE PROTEIN VMA21"/>
    <property type="match status" value="1"/>
</dbReference>
<evidence type="ECO:0000256" key="2">
    <source>
        <dbReference type="ARBA" id="ARBA00022824"/>
    </source>
</evidence>
<evidence type="ECO:0000256" key="5">
    <source>
        <dbReference type="ARBA" id="ARBA00023329"/>
    </source>
</evidence>
<protein>
    <recommendedName>
        <fullName evidence="6">Vacuolar ATPase assembly integral membrane protein VMA21 homolog</fullName>
    </recommendedName>
</protein>
<dbReference type="Gramene" id="TraesCAD_scaffold_107982_01G000300.1">
    <property type="protein sequence ID" value="TraesCAD_scaffold_107982_01G000300.1"/>
    <property type="gene ID" value="TraesCAD_scaffold_107982_01G000300"/>
</dbReference>
<evidence type="ECO:0000256" key="3">
    <source>
        <dbReference type="ARBA" id="ARBA00022989"/>
    </source>
</evidence>
<dbReference type="InterPro" id="IPR019013">
    <property type="entry name" value="Vma21"/>
</dbReference>
<dbReference type="Gramene" id="TraesWEE_scaffold_073852_01G000200.1">
    <property type="protein sequence ID" value="TraesWEE_scaffold_073852_01G000200.1"/>
    <property type="gene ID" value="TraesWEE_scaffold_073852_01G000200"/>
</dbReference>
<evidence type="ECO:0000256" key="1">
    <source>
        <dbReference type="ARBA" id="ARBA00022692"/>
    </source>
</evidence>
<keyword evidence="1 6" id="KW-0812">Transmembrane</keyword>
<name>A0A3B6B438_WHEAT</name>
<dbReference type="Gramene" id="TraesCS2A02G424300.1">
    <property type="protein sequence ID" value="TraesCS2A02G424300.1"/>
    <property type="gene ID" value="TraesCS2A02G424300"/>
</dbReference>
<dbReference type="Gramene" id="TraesCLE_scaffold_102262_01G000300.1">
    <property type="protein sequence ID" value="TraesCLE_scaffold_102262_01G000300.1"/>
    <property type="gene ID" value="TraesCLE_scaffold_102262_01G000300"/>
</dbReference>
<evidence type="ECO:0000256" key="8">
    <source>
        <dbReference type="SAM" id="SignalP"/>
    </source>
</evidence>
<dbReference type="Gramene" id="TraesCS2A03G1013600.1">
    <property type="protein sequence ID" value="TraesCS2A03G1013600.1.CDS"/>
    <property type="gene ID" value="TraesCS2A03G1013600"/>
</dbReference>
<dbReference type="OrthoDB" id="160405at2759"/>
<dbReference type="Proteomes" id="UP000019116">
    <property type="component" value="Chromosome 2A"/>
</dbReference>
<reference evidence="9" key="2">
    <citation type="submission" date="2018-10" db="UniProtKB">
        <authorList>
            <consortium name="EnsemblPlants"/>
        </authorList>
    </citation>
    <scope>IDENTIFICATION</scope>
</reference>
<dbReference type="GO" id="GO:0005789">
    <property type="term" value="C:endoplasmic reticulum membrane"/>
    <property type="evidence" value="ECO:0000318"/>
    <property type="project" value="GO_Central"/>
</dbReference>